<dbReference type="Pfam" id="PF07690">
    <property type="entry name" value="MFS_1"/>
    <property type="match status" value="1"/>
</dbReference>
<comment type="subcellular location">
    <subcellularLocation>
        <location evidence="1">Membrane</location>
        <topology evidence="1">Multi-pass membrane protein</topology>
    </subcellularLocation>
</comment>
<feature type="transmembrane region" description="Helical" evidence="3">
    <location>
        <begin position="425"/>
        <end position="444"/>
    </location>
</feature>
<dbReference type="Gene3D" id="1.20.1250.20">
    <property type="entry name" value="MFS general substrate transporter like domains"/>
    <property type="match status" value="2"/>
</dbReference>
<dbReference type="InterPro" id="IPR011701">
    <property type="entry name" value="MFS"/>
</dbReference>
<reference evidence="5 6" key="1">
    <citation type="submission" date="2019-07" db="EMBL/GenBank/DDBJ databases">
        <title>Finished genome of Venturia effusa.</title>
        <authorList>
            <person name="Young C.A."/>
            <person name="Cox M.P."/>
            <person name="Ganley A.R.D."/>
            <person name="David W.J."/>
        </authorList>
    </citation>
    <scope>NUCLEOTIDE SEQUENCE [LARGE SCALE GENOMIC DNA]</scope>
    <source>
        <strain evidence="6">albino</strain>
    </source>
</reference>
<keyword evidence="3" id="KW-0472">Membrane</keyword>
<dbReference type="OrthoDB" id="6499973at2759"/>
<feature type="transmembrane region" description="Helical" evidence="3">
    <location>
        <begin position="37"/>
        <end position="57"/>
    </location>
</feature>
<dbReference type="GO" id="GO:0022857">
    <property type="term" value="F:transmembrane transporter activity"/>
    <property type="evidence" value="ECO:0007669"/>
    <property type="project" value="InterPro"/>
</dbReference>
<feature type="domain" description="Major facilitator superfamily (MFS) profile" evidence="4">
    <location>
        <begin position="44"/>
        <end position="449"/>
    </location>
</feature>
<name>A0A517LF04_9PEZI</name>
<organism evidence="5 6">
    <name type="scientific">Venturia effusa</name>
    <dbReference type="NCBI Taxonomy" id="50376"/>
    <lineage>
        <taxon>Eukaryota</taxon>
        <taxon>Fungi</taxon>
        <taxon>Dikarya</taxon>
        <taxon>Ascomycota</taxon>
        <taxon>Pezizomycotina</taxon>
        <taxon>Dothideomycetes</taxon>
        <taxon>Pleosporomycetidae</taxon>
        <taxon>Venturiales</taxon>
        <taxon>Venturiaceae</taxon>
        <taxon>Venturia</taxon>
    </lineage>
</organism>
<evidence type="ECO:0000313" key="5">
    <source>
        <dbReference type="EMBL" id="QDS74219.1"/>
    </source>
</evidence>
<dbReference type="InterPro" id="IPR036259">
    <property type="entry name" value="MFS_trans_sf"/>
</dbReference>
<dbReference type="GO" id="GO:0016020">
    <property type="term" value="C:membrane"/>
    <property type="evidence" value="ECO:0007669"/>
    <property type="project" value="UniProtKB-SubCell"/>
</dbReference>
<dbReference type="InterPro" id="IPR020846">
    <property type="entry name" value="MFS_dom"/>
</dbReference>
<evidence type="ECO:0000256" key="3">
    <source>
        <dbReference type="SAM" id="Phobius"/>
    </source>
</evidence>
<dbReference type="EMBL" id="CP042195">
    <property type="protein sequence ID" value="QDS74219.1"/>
    <property type="molecule type" value="Genomic_DNA"/>
</dbReference>
<feature type="transmembrane region" description="Helical" evidence="3">
    <location>
        <begin position="329"/>
        <end position="350"/>
    </location>
</feature>
<gene>
    <name evidence="5" type="ORF">FKW77_002493</name>
</gene>
<proteinExistence type="inferred from homology"/>
<keyword evidence="3" id="KW-1133">Transmembrane helix</keyword>
<dbReference type="PROSITE" id="PS50850">
    <property type="entry name" value="MFS"/>
    <property type="match status" value="1"/>
</dbReference>
<dbReference type="Proteomes" id="UP000316270">
    <property type="component" value="Chromosome 11"/>
</dbReference>
<feature type="transmembrane region" description="Helical" evidence="3">
    <location>
        <begin position="387"/>
        <end position="405"/>
    </location>
</feature>
<accession>A0A517LF04</accession>
<keyword evidence="6" id="KW-1185">Reference proteome</keyword>
<keyword evidence="3" id="KW-0812">Transmembrane</keyword>
<dbReference type="PANTHER" id="PTHR11360:SF284">
    <property type="entry name" value="EG:103B4.3 PROTEIN-RELATED"/>
    <property type="match status" value="1"/>
</dbReference>
<dbReference type="PANTHER" id="PTHR11360">
    <property type="entry name" value="MONOCARBOXYLATE TRANSPORTER"/>
    <property type="match status" value="1"/>
</dbReference>
<comment type="similarity">
    <text evidence="2">Belongs to the major facilitator superfamily. Monocarboxylate porter (TC 2.A.1.13) family.</text>
</comment>
<dbReference type="SUPFAM" id="SSF103473">
    <property type="entry name" value="MFS general substrate transporter"/>
    <property type="match status" value="1"/>
</dbReference>
<feature type="transmembrane region" description="Helical" evidence="3">
    <location>
        <begin position="260"/>
        <end position="278"/>
    </location>
</feature>
<evidence type="ECO:0000259" key="4">
    <source>
        <dbReference type="PROSITE" id="PS50850"/>
    </source>
</evidence>
<feature type="transmembrane region" description="Helical" evidence="3">
    <location>
        <begin position="220"/>
        <end position="239"/>
    </location>
</feature>
<feature type="transmembrane region" description="Helical" evidence="3">
    <location>
        <begin position="152"/>
        <end position="174"/>
    </location>
</feature>
<feature type="transmembrane region" description="Helical" evidence="3">
    <location>
        <begin position="186"/>
        <end position="208"/>
    </location>
</feature>
<protein>
    <recommendedName>
        <fullName evidence="4">Major facilitator superfamily (MFS) profile domain-containing protein</fullName>
    </recommendedName>
</protein>
<sequence length="454" mass="48173">MLAQIPTNEMVQEEVEAAAEVASAPPECDSPRTFHQVAVIICGFFINVLLSGLNNAWPVLMLYHIEHAGDSELSILPRKDAINHALLAWVGSTSGSATSYFLTLAIVILLCRAAVTKVGRSWPCLSSVSYLSAIGSILIFIAHILASYSTQYWHLLLTQGILAGIGSAVLYNPITTIAPEYFSAKSVGTCLGIMAAGAGVGGVAFPPLTQVLLERCGMRVTLRVLGLIVGVLGLASALMSPPARPMPRRRLVPRKSWKILLFWSIIVAEIAANLTAFIPNAYGPEFSKSVLGFNSSKAATLSLYILNGVGILGRIGLGFVRDRLGSQNTLILSSAILAISTSLWYCSATTAGDGTWYAFLVVWGMFLSGFGTIVNAYVADVFGGEEMFAILACVNVARGLGSVAGPPLAGQMIGEGADYKQTIGYLGVMLAVTVVILSLARGWIARKAGWKWIA</sequence>
<feature type="transmembrane region" description="Helical" evidence="3">
    <location>
        <begin position="356"/>
        <end position="378"/>
    </location>
</feature>
<evidence type="ECO:0000256" key="2">
    <source>
        <dbReference type="ARBA" id="ARBA00006727"/>
    </source>
</evidence>
<feature type="transmembrane region" description="Helical" evidence="3">
    <location>
        <begin position="127"/>
        <end position="146"/>
    </location>
</feature>
<feature type="transmembrane region" description="Helical" evidence="3">
    <location>
        <begin position="97"/>
        <end position="115"/>
    </location>
</feature>
<feature type="transmembrane region" description="Helical" evidence="3">
    <location>
        <begin position="298"/>
        <end position="317"/>
    </location>
</feature>
<dbReference type="AlphaFoldDB" id="A0A517LF04"/>
<evidence type="ECO:0000313" key="6">
    <source>
        <dbReference type="Proteomes" id="UP000316270"/>
    </source>
</evidence>
<evidence type="ECO:0000256" key="1">
    <source>
        <dbReference type="ARBA" id="ARBA00004141"/>
    </source>
</evidence>
<dbReference type="InterPro" id="IPR050327">
    <property type="entry name" value="Proton-linked_MCT"/>
</dbReference>